<evidence type="ECO:0000313" key="1">
    <source>
        <dbReference type="EMBL" id="KAJ9058903.1"/>
    </source>
</evidence>
<dbReference type="Proteomes" id="UP001165960">
    <property type="component" value="Unassembled WGS sequence"/>
</dbReference>
<evidence type="ECO:0000313" key="2">
    <source>
        <dbReference type="Proteomes" id="UP001165960"/>
    </source>
</evidence>
<accession>A0ACC2S9D4</accession>
<organism evidence="1 2">
    <name type="scientific">Entomophthora muscae</name>
    <dbReference type="NCBI Taxonomy" id="34485"/>
    <lineage>
        <taxon>Eukaryota</taxon>
        <taxon>Fungi</taxon>
        <taxon>Fungi incertae sedis</taxon>
        <taxon>Zoopagomycota</taxon>
        <taxon>Entomophthoromycotina</taxon>
        <taxon>Entomophthoromycetes</taxon>
        <taxon>Entomophthorales</taxon>
        <taxon>Entomophthoraceae</taxon>
        <taxon>Entomophthora</taxon>
    </lineage>
</organism>
<reference evidence="1" key="1">
    <citation type="submission" date="2022-04" db="EMBL/GenBank/DDBJ databases">
        <title>Genome of the entomopathogenic fungus Entomophthora muscae.</title>
        <authorList>
            <person name="Elya C."/>
            <person name="Lovett B.R."/>
            <person name="Lee E."/>
            <person name="Macias A.M."/>
            <person name="Hajek A.E."/>
            <person name="De Bivort B.L."/>
            <person name="Kasson M.T."/>
            <person name="De Fine Licht H.H."/>
            <person name="Stajich J.E."/>
        </authorList>
    </citation>
    <scope>NUCLEOTIDE SEQUENCE</scope>
    <source>
        <strain evidence="1">Berkeley</strain>
    </source>
</reference>
<gene>
    <name evidence="1" type="ORF">DSO57_1007580</name>
</gene>
<proteinExistence type="predicted"/>
<dbReference type="EMBL" id="QTSX02005702">
    <property type="protein sequence ID" value="KAJ9058903.1"/>
    <property type="molecule type" value="Genomic_DNA"/>
</dbReference>
<sequence length="108" mass="12575">MCILWNNATSARWIEAYRGVRWFSFLICSGILILFHSIKSELYRLTGLDQPINRWILSAAFSWAFSARVRNFPDGSFLNSLPEKLCRSPSYSWLEATIAETFQLNMFI</sequence>
<name>A0ACC2S9D4_9FUNG</name>
<protein>
    <submittedName>
        <fullName evidence="1">Uncharacterized protein</fullName>
    </submittedName>
</protein>
<keyword evidence="2" id="KW-1185">Reference proteome</keyword>
<comment type="caution">
    <text evidence="1">The sequence shown here is derived from an EMBL/GenBank/DDBJ whole genome shotgun (WGS) entry which is preliminary data.</text>
</comment>